<keyword evidence="1" id="KW-0472">Membrane</keyword>
<proteinExistence type="predicted"/>
<protein>
    <submittedName>
        <fullName evidence="2">Uncharacterized protein</fullName>
    </submittedName>
</protein>
<feature type="transmembrane region" description="Helical" evidence="1">
    <location>
        <begin position="85"/>
        <end position="105"/>
    </location>
</feature>
<keyword evidence="1" id="KW-1133">Transmembrane helix</keyword>
<feature type="transmembrane region" description="Helical" evidence="1">
    <location>
        <begin position="36"/>
        <end position="64"/>
    </location>
</feature>
<organism evidence="2">
    <name type="scientific">marine metagenome</name>
    <dbReference type="NCBI Taxonomy" id="408172"/>
    <lineage>
        <taxon>unclassified sequences</taxon>
        <taxon>metagenomes</taxon>
        <taxon>ecological metagenomes</taxon>
    </lineage>
</organism>
<name>A0A381R7R0_9ZZZZ</name>
<keyword evidence="1" id="KW-0812">Transmembrane</keyword>
<evidence type="ECO:0000256" key="1">
    <source>
        <dbReference type="SAM" id="Phobius"/>
    </source>
</evidence>
<reference evidence="2" key="1">
    <citation type="submission" date="2018-05" db="EMBL/GenBank/DDBJ databases">
        <authorList>
            <person name="Lanie J.A."/>
            <person name="Ng W.-L."/>
            <person name="Kazmierczak K.M."/>
            <person name="Andrzejewski T.M."/>
            <person name="Davidsen T.M."/>
            <person name="Wayne K.J."/>
            <person name="Tettelin H."/>
            <person name="Glass J.I."/>
            <person name="Rusch D."/>
            <person name="Podicherti R."/>
            <person name="Tsui H.-C.T."/>
            <person name="Winkler M.E."/>
        </authorList>
    </citation>
    <scope>NUCLEOTIDE SEQUENCE</scope>
</reference>
<gene>
    <name evidence="2" type="ORF">METZ01_LOCUS40474</name>
</gene>
<sequence>VILTGLYYLVCYLAALNVLDDVTQNSWLKVPAMMLAAIPAAGLMTIFQYKPFVFAILVSIANYFRVQKIIRTPNSKWNNMKANPTLFYLASYAYIALLATLALYFPTLDFSQ</sequence>
<feature type="non-terminal residue" evidence="2">
    <location>
        <position position="1"/>
    </location>
</feature>
<dbReference type="EMBL" id="UINC01001733">
    <property type="protein sequence ID" value="SUZ87620.1"/>
    <property type="molecule type" value="Genomic_DNA"/>
</dbReference>
<accession>A0A381R7R0</accession>
<dbReference type="AlphaFoldDB" id="A0A381R7R0"/>
<evidence type="ECO:0000313" key="2">
    <source>
        <dbReference type="EMBL" id="SUZ87620.1"/>
    </source>
</evidence>